<keyword evidence="5" id="KW-1185">Reference proteome</keyword>
<dbReference type="EMBL" id="NOII01000021">
    <property type="protein sequence ID" value="OYD56280.1"/>
    <property type="molecule type" value="Genomic_DNA"/>
</dbReference>
<evidence type="ECO:0000313" key="4">
    <source>
        <dbReference type="EMBL" id="OYD56280.1"/>
    </source>
</evidence>
<dbReference type="OrthoDB" id="2427314at2"/>
<comment type="caution">
    <text evidence="4">The sequence shown here is derived from an EMBL/GenBank/DDBJ whole genome shotgun (WGS) entry which is preliminary data.</text>
</comment>
<name>A0A235F4V2_9BACL</name>
<reference evidence="4 5" key="1">
    <citation type="submission" date="2017-07" db="EMBL/GenBank/DDBJ databases">
        <title>Fictibacillus sp. nov. GDSW-R2A3 Genome sequencing and assembly.</title>
        <authorList>
            <person name="Mayilraj S."/>
        </authorList>
    </citation>
    <scope>NUCLEOTIDE SEQUENCE [LARGE SCALE GENOMIC DNA]</scope>
    <source>
        <strain evidence="4 5">GDSW-R2A3</strain>
    </source>
</reference>
<dbReference type="InterPro" id="IPR034660">
    <property type="entry name" value="DinB/YfiT-like"/>
</dbReference>
<accession>A0A235F4V2</accession>
<feature type="binding site" evidence="3">
    <location>
        <position position="138"/>
    </location>
    <ligand>
        <name>a divalent metal cation</name>
        <dbReference type="ChEBI" id="CHEBI:60240"/>
    </ligand>
</feature>
<evidence type="ECO:0000313" key="5">
    <source>
        <dbReference type="Proteomes" id="UP000215059"/>
    </source>
</evidence>
<gene>
    <name evidence="4" type="ORF">CGZ90_18185</name>
</gene>
<organism evidence="4 5">
    <name type="scientific">Fictibacillus aquaticus</name>
    <dbReference type="NCBI Taxonomy" id="2021314"/>
    <lineage>
        <taxon>Bacteria</taxon>
        <taxon>Bacillati</taxon>
        <taxon>Bacillota</taxon>
        <taxon>Bacilli</taxon>
        <taxon>Bacillales</taxon>
        <taxon>Fictibacillaceae</taxon>
        <taxon>Fictibacillus</taxon>
    </lineage>
</organism>
<evidence type="ECO:0000256" key="3">
    <source>
        <dbReference type="PIRSR" id="PIRSR607837-1"/>
    </source>
</evidence>
<keyword evidence="2 3" id="KW-0479">Metal-binding</keyword>
<dbReference type="InterPro" id="IPR007837">
    <property type="entry name" value="DinB"/>
</dbReference>
<evidence type="ECO:0000256" key="2">
    <source>
        <dbReference type="ARBA" id="ARBA00022723"/>
    </source>
</evidence>
<proteinExistence type="inferred from homology"/>
<feature type="binding site" evidence="3">
    <location>
        <position position="142"/>
    </location>
    <ligand>
        <name>a divalent metal cation</name>
        <dbReference type="ChEBI" id="CHEBI:60240"/>
    </ligand>
</feature>
<dbReference type="Proteomes" id="UP000215059">
    <property type="component" value="Unassembled WGS sequence"/>
</dbReference>
<evidence type="ECO:0000256" key="1">
    <source>
        <dbReference type="ARBA" id="ARBA00008635"/>
    </source>
</evidence>
<feature type="binding site" evidence="3">
    <location>
        <position position="54"/>
    </location>
    <ligand>
        <name>a divalent metal cation</name>
        <dbReference type="ChEBI" id="CHEBI:60240"/>
    </ligand>
</feature>
<dbReference type="GO" id="GO:0046872">
    <property type="term" value="F:metal ion binding"/>
    <property type="evidence" value="ECO:0007669"/>
    <property type="project" value="UniProtKB-KW"/>
</dbReference>
<dbReference type="AlphaFoldDB" id="A0A235F4V2"/>
<dbReference type="Pfam" id="PF05163">
    <property type="entry name" value="DinB"/>
    <property type="match status" value="1"/>
</dbReference>
<comment type="similarity">
    <text evidence="1">Belongs to the DinB family.</text>
</comment>
<dbReference type="Gene3D" id="1.20.120.450">
    <property type="entry name" value="dinb family like domain"/>
    <property type="match status" value="1"/>
</dbReference>
<protein>
    <submittedName>
        <fullName evidence="4">Damage-inducible protein DinB</fullName>
    </submittedName>
</protein>
<sequence length="163" mass="19089">MTMTNAVVSLRDTLLDEFYIAVRTTHALLEKANPEVYSYQPAEGMRTFMELANHLVQIPQIDLAILQEKSESEVRELEARLSSDTVRDLKLVMEEGYHLLKSYFNSLNDEDFLTKESKAFYAEKPHTQIKWLTEIVTHAYHHRAQLFTYLKQTGHEVNMFDLY</sequence>
<dbReference type="SUPFAM" id="SSF109854">
    <property type="entry name" value="DinB/YfiT-like putative metalloenzymes"/>
    <property type="match status" value="1"/>
</dbReference>